<accession>A0ABS5HSA6</accession>
<name>A0ABS5HSA6_9RHOB</name>
<dbReference type="Proteomes" id="UP001195941">
    <property type="component" value="Unassembled WGS sequence"/>
</dbReference>
<dbReference type="InterPro" id="IPR046579">
    <property type="entry name" value="DUF6639"/>
</dbReference>
<sequence length="173" mass="19525">MLAACHLPQREPVLISVVEKVQHPLGTDCVAFADCTTQEIELTAPDFLPRNGRDGDVFTRIPTAEMFESLIAHELTHLLVHQSHPDRVNEINQEYMAYAMQLQSLAPETRMLFLDRIEVADPQDTSRINLFFMNTAPSLFAAHAWAHFSAPANGCAHFKRILDGEASFQSWTY</sequence>
<gene>
    <name evidence="1" type="ORF">IT775_11990</name>
</gene>
<dbReference type="EMBL" id="JADMKU010000010">
    <property type="protein sequence ID" value="MBR9651841.1"/>
    <property type="molecule type" value="Genomic_DNA"/>
</dbReference>
<dbReference type="Pfam" id="PF20344">
    <property type="entry name" value="DUF6639"/>
    <property type="match status" value="1"/>
</dbReference>
<comment type="caution">
    <text evidence="1">The sequence shown here is derived from an EMBL/GenBank/DDBJ whole genome shotgun (WGS) entry which is preliminary data.</text>
</comment>
<proteinExistence type="predicted"/>
<evidence type="ECO:0000313" key="1">
    <source>
        <dbReference type="EMBL" id="MBR9651841.1"/>
    </source>
</evidence>
<evidence type="ECO:0000313" key="2">
    <source>
        <dbReference type="Proteomes" id="UP001195941"/>
    </source>
</evidence>
<keyword evidence="2" id="KW-1185">Reference proteome</keyword>
<reference evidence="1 2" key="1">
    <citation type="journal article" date="2021" name="Arch. Microbiol.">
        <title>Thalassobius aquimarinus sp. nov., isolated from the Sea of Japan seashore.</title>
        <authorList>
            <person name="Kurilenko V.V."/>
            <person name="Romanenko L.A."/>
            <person name="Chernysheva N.Y."/>
            <person name="Velansky P.V."/>
            <person name="Tekutyeva L.A."/>
            <person name="Isaeva M.P."/>
            <person name="Mikhailov V.V."/>
        </authorList>
    </citation>
    <scope>NUCLEOTIDE SEQUENCE [LARGE SCALE GENOMIC DNA]</scope>
    <source>
        <strain evidence="1 2">KMM 8518</strain>
    </source>
</reference>
<protein>
    <submittedName>
        <fullName evidence="1">Uncharacterized protein</fullName>
    </submittedName>
</protein>
<organism evidence="1 2">
    <name type="scientific">Thalassovita aquimarina</name>
    <dbReference type="NCBI Taxonomy" id="2785917"/>
    <lineage>
        <taxon>Bacteria</taxon>
        <taxon>Pseudomonadati</taxon>
        <taxon>Pseudomonadota</taxon>
        <taxon>Alphaproteobacteria</taxon>
        <taxon>Rhodobacterales</taxon>
        <taxon>Roseobacteraceae</taxon>
        <taxon>Thalassovita</taxon>
    </lineage>
</organism>